<dbReference type="CDD" id="cd00609">
    <property type="entry name" value="AAT_like"/>
    <property type="match status" value="1"/>
</dbReference>
<dbReference type="Gene3D" id="3.90.1150.10">
    <property type="entry name" value="Aspartate Aminotransferase, domain 1"/>
    <property type="match status" value="1"/>
</dbReference>
<dbReference type="InterPro" id="IPR050881">
    <property type="entry name" value="LL-DAP_aminotransferase"/>
</dbReference>
<gene>
    <name evidence="5" type="ORF">J421_3701</name>
</gene>
<dbReference type="RefSeq" id="WP_025412689.1">
    <property type="nucleotide sequence ID" value="NZ_CP007128.1"/>
</dbReference>
<evidence type="ECO:0000256" key="2">
    <source>
        <dbReference type="ARBA" id="ARBA00022576"/>
    </source>
</evidence>
<dbReference type="PANTHER" id="PTHR42832:SF3">
    <property type="entry name" value="L-GLUTAMINE--4-(METHYLSULFANYL)-2-OXOBUTANOATE AMINOTRANSFERASE"/>
    <property type="match status" value="1"/>
</dbReference>
<dbReference type="eggNOG" id="COG0436">
    <property type="taxonomic scope" value="Bacteria"/>
</dbReference>
<dbReference type="FunCoup" id="W0RP59">
    <property type="interactions" value="117"/>
</dbReference>
<sequence length="395" mass="43136">MPRPSHRFQSLPPYPLAHVPLKKRELLARGVDVIDLGAGDADLPAPPAAVEALKQAVDIPAMHRYGFGLGYFPFREAIAAWMQRRFGLAFDPTSEIIPLLGSKEGIAHFAMAFLEKGDVAIVPEPGYLVYTGGTLLGEATPYAYALRPRTNFLIDLDEIPNDVLRRTKLLYLNYPNNPTAAIAPRDYLADVVRRCRERDILLVYDNAYSEIAFDGYVPPSIFEIDGAREVAIEFHSLSKTYNMTGWRQGWAVGNASLVGALAKVKTFVDTGSFMAVQAAGVAALESWAEFTPKNVAVFQQRRDAAVASFREAGFACDVPKGSMYLWIALPEGIPSHDFANRLLEDEGVIVLPGASFGAGGEGFFRVSFIVPPDRMAEAAHRAGRVLASMLVTTDA</sequence>
<dbReference type="InterPro" id="IPR015421">
    <property type="entry name" value="PyrdxlP-dep_Trfase_major"/>
</dbReference>
<dbReference type="AlphaFoldDB" id="W0RP59"/>
<name>W0RP59_9BACT</name>
<dbReference type="InterPro" id="IPR015422">
    <property type="entry name" value="PyrdxlP-dep_Trfase_small"/>
</dbReference>
<evidence type="ECO:0000256" key="1">
    <source>
        <dbReference type="ARBA" id="ARBA00001933"/>
    </source>
</evidence>
<dbReference type="GO" id="GO:0030170">
    <property type="term" value="F:pyridoxal phosphate binding"/>
    <property type="evidence" value="ECO:0007669"/>
    <property type="project" value="InterPro"/>
</dbReference>
<dbReference type="Gene3D" id="3.40.640.10">
    <property type="entry name" value="Type I PLP-dependent aspartate aminotransferase-like (Major domain)"/>
    <property type="match status" value="1"/>
</dbReference>
<protein>
    <submittedName>
        <fullName evidence="5">Aminotransferase class I and II</fullName>
    </submittedName>
</protein>
<evidence type="ECO:0000256" key="3">
    <source>
        <dbReference type="ARBA" id="ARBA00022679"/>
    </source>
</evidence>
<dbReference type="PANTHER" id="PTHR42832">
    <property type="entry name" value="AMINO ACID AMINOTRANSFERASE"/>
    <property type="match status" value="1"/>
</dbReference>
<dbReference type="EMBL" id="CP007128">
    <property type="protein sequence ID" value="AHG91238.1"/>
    <property type="molecule type" value="Genomic_DNA"/>
</dbReference>
<reference evidence="5 6" key="1">
    <citation type="journal article" date="2014" name="Genome Announc.">
        <title>Genome Sequence and Methylome of Soil Bacterium Gemmatirosa kalamazoonensis KBS708T, a Member of the Rarely Cultivated Gemmatimonadetes Phylum.</title>
        <authorList>
            <person name="Debruyn J.M."/>
            <person name="Radosevich M."/>
            <person name="Wommack K.E."/>
            <person name="Polson S.W."/>
            <person name="Hauser L.J."/>
            <person name="Fawaz M.N."/>
            <person name="Korlach J."/>
            <person name="Tsai Y.C."/>
        </authorList>
    </citation>
    <scope>NUCLEOTIDE SEQUENCE [LARGE SCALE GENOMIC DNA]</scope>
    <source>
        <strain evidence="5 6">KBS708</strain>
    </source>
</reference>
<dbReference type="InterPro" id="IPR004839">
    <property type="entry name" value="Aminotransferase_I/II_large"/>
</dbReference>
<evidence type="ECO:0000259" key="4">
    <source>
        <dbReference type="Pfam" id="PF00155"/>
    </source>
</evidence>
<dbReference type="STRING" id="861299.J421_3701"/>
<evidence type="ECO:0000313" key="5">
    <source>
        <dbReference type="EMBL" id="AHG91238.1"/>
    </source>
</evidence>
<dbReference type="KEGG" id="gba:J421_3701"/>
<evidence type="ECO:0000313" key="6">
    <source>
        <dbReference type="Proteomes" id="UP000019151"/>
    </source>
</evidence>
<dbReference type="OrthoDB" id="9802328at2"/>
<dbReference type="Pfam" id="PF00155">
    <property type="entry name" value="Aminotran_1_2"/>
    <property type="match status" value="1"/>
</dbReference>
<dbReference type="InParanoid" id="W0RP59"/>
<organism evidence="5 6">
    <name type="scientific">Gemmatirosa kalamazoonensis</name>
    <dbReference type="NCBI Taxonomy" id="861299"/>
    <lineage>
        <taxon>Bacteria</taxon>
        <taxon>Pseudomonadati</taxon>
        <taxon>Gemmatimonadota</taxon>
        <taxon>Gemmatimonadia</taxon>
        <taxon>Gemmatimonadales</taxon>
        <taxon>Gemmatimonadaceae</taxon>
        <taxon>Gemmatirosa</taxon>
    </lineage>
</organism>
<dbReference type="SUPFAM" id="SSF53383">
    <property type="entry name" value="PLP-dependent transferases"/>
    <property type="match status" value="1"/>
</dbReference>
<dbReference type="GO" id="GO:0008483">
    <property type="term" value="F:transaminase activity"/>
    <property type="evidence" value="ECO:0007669"/>
    <property type="project" value="UniProtKB-KW"/>
</dbReference>
<proteinExistence type="predicted"/>
<keyword evidence="2 5" id="KW-0032">Aminotransferase</keyword>
<dbReference type="InterPro" id="IPR015424">
    <property type="entry name" value="PyrdxlP-dep_Trfase"/>
</dbReference>
<accession>W0RP59</accession>
<keyword evidence="6" id="KW-1185">Reference proteome</keyword>
<dbReference type="PATRIC" id="fig|861299.3.peg.3756"/>
<dbReference type="HOGENOM" id="CLU_017584_4_5_0"/>
<feature type="domain" description="Aminotransferase class I/classII large" evidence="4">
    <location>
        <begin position="32"/>
        <end position="381"/>
    </location>
</feature>
<keyword evidence="3 5" id="KW-0808">Transferase</keyword>
<comment type="cofactor">
    <cofactor evidence="1">
        <name>pyridoxal 5'-phosphate</name>
        <dbReference type="ChEBI" id="CHEBI:597326"/>
    </cofactor>
</comment>
<dbReference type="Proteomes" id="UP000019151">
    <property type="component" value="Chromosome"/>
</dbReference>